<dbReference type="EMBL" id="MWWW01000015">
    <property type="protein sequence ID" value="OZG59237.1"/>
    <property type="molecule type" value="Genomic_DNA"/>
</dbReference>
<evidence type="ECO:0000256" key="1">
    <source>
        <dbReference type="SAM" id="MobiDB-lite"/>
    </source>
</evidence>
<feature type="compositionally biased region" description="Polar residues" evidence="1">
    <location>
        <begin position="162"/>
        <end position="181"/>
    </location>
</feature>
<dbReference type="InterPro" id="IPR017853">
    <property type="entry name" value="GH"/>
</dbReference>
<organism evidence="3 4">
    <name type="scientific">Bifidobacterium myosotis</name>
    <dbReference type="NCBI Taxonomy" id="1630166"/>
    <lineage>
        <taxon>Bacteria</taxon>
        <taxon>Bacillati</taxon>
        <taxon>Actinomycetota</taxon>
        <taxon>Actinomycetes</taxon>
        <taxon>Bifidobacteriales</taxon>
        <taxon>Bifidobacteriaceae</taxon>
        <taxon>Bifidobacterium</taxon>
    </lineage>
</organism>
<feature type="compositionally biased region" description="Basic and acidic residues" evidence="1">
    <location>
        <begin position="51"/>
        <end position="65"/>
    </location>
</feature>
<feature type="region of interest" description="Disordered" evidence="1">
    <location>
        <begin position="51"/>
        <end position="77"/>
    </location>
</feature>
<feature type="region of interest" description="Disordered" evidence="1">
    <location>
        <begin position="143"/>
        <end position="181"/>
    </location>
</feature>
<evidence type="ECO:0000313" key="3">
    <source>
        <dbReference type="EMBL" id="OZG59237.1"/>
    </source>
</evidence>
<dbReference type="SUPFAM" id="SSF51445">
    <property type="entry name" value="(Trans)glycosidases"/>
    <property type="match status" value="1"/>
</dbReference>
<feature type="domain" description="Glycoside hydrolase 123 catalytic" evidence="2">
    <location>
        <begin position="263"/>
        <end position="586"/>
    </location>
</feature>
<feature type="compositionally biased region" description="Basic and acidic residues" evidence="1">
    <location>
        <begin position="149"/>
        <end position="161"/>
    </location>
</feature>
<proteinExistence type="predicted"/>
<protein>
    <recommendedName>
        <fullName evidence="2">Glycoside hydrolase 123 catalytic domain-containing protein</fullName>
    </recommendedName>
</protein>
<keyword evidence="4" id="KW-1185">Reference proteome</keyword>
<evidence type="ECO:0000313" key="4">
    <source>
        <dbReference type="Proteomes" id="UP000216871"/>
    </source>
</evidence>
<dbReference type="RefSeq" id="WP_094667883.1">
    <property type="nucleotide sequence ID" value="NZ_MWWW01000015.1"/>
</dbReference>
<name>A0A261FJA1_9BIFI</name>
<gene>
    <name evidence="3" type="ORF">BMYO_1442</name>
</gene>
<sequence length="629" mass="71057">MAQPTGYATAYEEFLFPDQEPGALPTHIDITTALNGRPGVQVVVAVDKPHDVENRAHTDNHRETENPAGAETPDRHDDTVRFQLTGEGFSVEWFHMIAVPVEYNTGDGQTQGGDMVTLPDARPEYAIRKAPFKVYDCLRPITSAGGNGRESRRPHDSDDSRNGLSGQNSKATPILPSVQTDQNVHATPNATAQSMHTVAVPVIDDRAALYLTLQPNPGITPGRYRLELTVETSAQNNDPWSIALDITVVNVIIPPERFHVSNWFSLPAISRMHHADMGSPRFLEVLDQYIEAMRRTRQDTFFIEIDQTCVTSREPYTFDFEYLTPIIERFFAAGMTTLEIGPLLSRGFKPDGMPNMLTDAFTCAMAPNVPFESTQGYDITTAYLAALAAFLQRHGWQRHVLVHIHDEPDVHCPSEGVLAARRRQYYMAVAMLKKHLPDARVLEAIKTDSFRGGLDVWIPTTSGYEAEQRSFERMRELGDEVWNYVCCEPEGHWLNRFLDQKVIHSRLLFWGFEYNRLSGFLHWGFNQFPEGMNPFQATSCHNPTGLGTNFPCGDAFIVYPGNDGPWLSMRLEAERRGTEDLELLRQLRERNPELHNRLIAQVFRSNTDYSDDEAAFDRAYRQLLGALAE</sequence>
<dbReference type="InterPro" id="IPR025150">
    <property type="entry name" value="GH123_cat"/>
</dbReference>
<evidence type="ECO:0000259" key="2">
    <source>
        <dbReference type="Pfam" id="PF13320"/>
    </source>
</evidence>
<reference evidence="3 4" key="1">
    <citation type="journal article" date="2017" name="BMC Genomics">
        <title>Comparative genomic and phylogenomic analyses of the Bifidobacteriaceae family.</title>
        <authorList>
            <person name="Lugli G.A."/>
            <person name="Milani C."/>
            <person name="Turroni F."/>
            <person name="Duranti S."/>
            <person name="Mancabelli L."/>
            <person name="Mangifesta M."/>
            <person name="Ferrario C."/>
            <person name="Modesto M."/>
            <person name="Mattarelli P."/>
            <person name="Jiri K."/>
            <person name="van Sinderen D."/>
            <person name="Ventura M."/>
        </authorList>
    </citation>
    <scope>NUCLEOTIDE SEQUENCE [LARGE SCALE GENOMIC DNA]</scope>
    <source>
        <strain evidence="3 4">DSM 100196</strain>
    </source>
</reference>
<dbReference type="AlphaFoldDB" id="A0A261FJA1"/>
<accession>A0A261FJA1</accession>
<comment type="caution">
    <text evidence="3">The sequence shown here is derived from an EMBL/GenBank/DDBJ whole genome shotgun (WGS) entry which is preliminary data.</text>
</comment>
<dbReference type="Proteomes" id="UP000216871">
    <property type="component" value="Unassembled WGS sequence"/>
</dbReference>
<dbReference type="Pfam" id="PF13320">
    <property type="entry name" value="GH123_cat"/>
    <property type="match status" value="1"/>
</dbReference>
<dbReference type="OrthoDB" id="3795077at2"/>